<name>A0A6N4DNW9_9GAMM</name>
<dbReference type="PIRSF" id="PIRSF000005">
    <property type="entry name" value="Cytochrome_c4"/>
    <property type="match status" value="1"/>
</dbReference>
<evidence type="ECO:0000256" key="1">
    <source>
        <dbReference type="ARBA" id="ARBA00004418"/>
    </source>
</evidence>
<evidence type="ECO:0000256" key="4">
    <source>
        <dbReference type="ARBA" id="ARBA00022723"/>
    </source>
</evidence>
<feature type="binding site" description="covalent" evidence="8">
    <location>
        <position position="44"/>
    </location>
    <ligand>
        <name>heme c</name>
        <dbReference type="ChEBI" id="CHEBI:61717"/>
        <label>1</label>
    </ligand>
</feature>
<evidence type="ECO:0000256" key="9">
    <source>
        <dbReference type="PIRSR" id="PIRSR000005-2"/>
    </source>
</evidence>
<keyword evidence="4 9" id="KW-0479">Metal-binding</keyword>
<evidence type="ECO:0000256" key="2">
    <source>
        <dbReference type="ARBA" id="ARBA00022448"/>
    </source>
</evidence>
<comment type="caution">
    <text evidence="12">The sequence shown here is derived from an EMBL/GenBank/DDBJ whole genome shotgun (WGS) entry which is preliminary data.</text>
</comment>
<comment type="PTM">
    <text evidence="8">Binds 2 heme c groups covalently per subunit.</text>
</comment>
<feature type="chain" id="PRO_5026758706" evidence="10">
    <location>
        <begin position="26"/>
        <end position="205"/>
    </location>
</feature>
<protein>
    <submittedName>
        <fullName evidence="12">Cytochrome c4</fullName>
    </submittedName>
</protein>
<keyword evidence="2" id="KW-0813">Transport</keyword>
<dbReference type="GO" id="GO:0009055">
    <property type="term" value="F:electron transfer activity"/>
    <property type="evidence" value="ECO:0007669"/>
    <property type="project" value="InterPro"/>
</dbReference>
<gene>
    <name evidence="12" type="ORF">C3L24_09940</name>
</gene>
<proteinExistence type="predicted"/>
<sequence length="205" mass="21591">MAYKTLTTAALAAGLMIGASSSAIAADKPKLMMGADASMLSNTCAGCHGTNGVSQGPAAPTIAGLSPDYFVELMAGFASGEVKSTIMGRIAKGYTEDEIKAMAGFYSEKKFGAATQEFDAAQVKDGAKIHDKYCEKCHAEGGTSAEDDAGILAGQWTTYTNWQLADFQAGDREAPKKMKKQMKKMLDKHGSKGVSALLNYYASQQ</sequence>
<feature type="domain" description="Cytochrome c" evidence="11">
    <location>
        <begin position="29"/>
        <end position="110"/>
    </location>
</feature>
<feature type="binding site" description="axial binding residue" evidence="9">
    <location>
        <position position="178"/>
    </location>
    <ligand>
        <name>heme c</name>
        <dbReference type="ChEBI" id="CHEBI:61717"/>
        <label>2</label>
    </ligand>
    <ligandPart>
        <name>Fe</name>
        <dbReference type="ChEBI" id="CHEBI:18248"/>
    </ligandPart>
</feature>
<dbReference type="PROSITE" id="PS51007">
    <property type="entry name" value="CYTC"/>
    <property type="match status" value="2"/>
</dbReference>
<dbReference type="AlphaFoldDB" id="A0A6N4DNW9"/>
<keyword evidence="7 9" id="KW-0408">Iron</keyword>
<feature type="domain" description="Cytochrome c" evidence="11">
    <location>
        <begin position="121"/>
        <end position="205"/>
    </location>
</feature>
<feature type="binding site" description="axial binding residue" evidence="9">
    <location>
        <position position="48"/>
    </location>
    <ligand>
        <name>heme c</name>
        <dbReference type="ChEBI" id="CHEBI:61717"/>
        <label>1</label>
    </ligand>
    <ligandPart>
        <name>Fe</name>
        <dbReference type="ChEBI" id="CHEBI:18248"/>
    </ligandPart>
</feature>
<keyword evidence="3 8" id="KW-0349">Heme</keyword>
<accession>A0A6N4DNW9</accession>
<feature type="binding site" description="covalent" evidence="8">
    <location>
        <position position="137"/>
    </location>
    <ligand>
        <name>heme c</name>
        <dbReference type="ChEBI" id="CHEBI:61717"/>
        <label>2</label>
    </ligand>
</feature>
<evidence type="ECO:0000256" key="5">
    <source>
        <dbReference type="ARBA" id="ARBA00022764"/>
    </source>
</evidence>
<organism evidence="12 13">
    <name type="scientific">Candidatus Sedimenticola endophacoides</name>
    <dbReference type="NCBI Taxonomy" id="2548426"/>
    <lineage>
        <taxon>Bacteria</taxon>
        <taxon>Pseudomonadati</taxon>
        <taxon>Pseudomonadota</taxon>
        <taxon>Gammaproteobacteria</taxon>
        <taxon>Chromatiales</taxon>
        <taxon>Sedimenticolaceae</taxon>
        <taxon>Sedimenticola</taxon>
    </lineage>
</organism>
<reference evidence="12 13" key="1">
    <citation type="submission" date="2018-01" db="EMBL/GenBank/DDBJ databases">
        <title>Novel co-symbiosis in the lucinid bivalve Phacoides pectinatus.</title>
        <authorList>
            <person name="Lim S.J."/>
            <person name="Davis B.G."/>
            <person name="Gill D.E."/>
            <person name="Engel A.S."/>
            <person name="Anderson L.C."/>
            <person name="Campbell B.J."/>
        </authorList>
    </citation>
    <scope>NUCLEOTIDE SEQUENCE [LARGE SCALE GENOMIC DNA]</scope>
    <source>
        <strain evidence="12">N3_P5</strain>
    </source>
</reference>
<feature type="binding site" description="covalent" evidence="8">
    <location>
        <position position="134"/>
    </location>
    <ligand>
        <name>heme c</name>
        <dbReference type="ChEBI" id="CHEBI:61717"/>
        <label>2</label>
    </ligand>
</feature>
<dbReference type="InterPro" id="IPR009056">
    <property type="entry name" value="Cyt_c-like_dom"/>
</dbReference>
<dbReference type="PANTHER" id="PTHR33751:SF9">
    <property type="entry name" value="CYTOCHROME C4"/>
    <property type="match status" value="1"/>
</dbReference>
<evidence type="ECO:0000256" key="10">
    <source>
        <dbReference type="SAM" id="SignalP"/>
    </source>
</evidence>
<dbReference type="InterPro" id="IPR036909">
    <property type="entry name" value="Cyt_c-like_dom_sf"/>
</dbReference>
<evidence type="ECO:0000259" key="11">
    <source>
        <dbReference type="PROSITE" id="PS51007"/>
    </source>
</evidence>
<feature type="binding site" description="axial binding residue" evidence="9">
    <location>
        <position position="87"/>
    </location>
    <ligand>
        <name>heme c</name>
        <dbReference type="ChEBI" id="CHEBI:61717"/>
        <label>1</label>
    </ligand>
    <ligandPart>
        <name>Fe</name>
        <dbReference type="ChEBI" id="CHEBI:18248"/>
    </ligandPart>
</feature>
<feature type="signal peptide" evidence="10">
    <location>
        <begin position="1"/>
        <end position="25"/>
    </location>
</feature>
<dbReference type="GO" id="GO:0020037">
    <property type="term" value="F:heme binding"/>
    <property type="evidence" value="ECO:0007669"/>
    <property type="project" value="InterPro"/>
</dbReference>
<keyword evidence="5" id="KW-0574">Periplasm</keyword>
<dbReference type="GO" id="GO:0042597">
    <property type="term" value="C:periplasmic space"/>
    <property type="evidence" value="ECO:0007669"/>
    <property type="project" value="UniProtKB-SubCell"/>
</dbReference>
<dbReference type="SUPFAM" id="SSF46626">
    <property type="entry name" value="Cytochrome c"/>
    <property type="match status" value="2"/>
</dbReference>
<dbReference type="Gene3D" id="1.10.760.10">
    <property type="entry name" value="Cytochrome c-like domain"/>
    <property type="match status" value="2"/>
</dbReference>
<feature type="binding site" description="axial binding residue" evidence="9">
    <location>
        <position position="138"/>
    </location>
    <ligand>
        <name>heme c</name>
        <dbReference type="ChEBI" id="CHEBI:61717"/>
        <label>2</label>
    </ligand>
    <ligandPart>
        <name>Fe</name>
        <dbReference type="ChEBI" id="CHEBI:18248"/>
    </ligandPart>
</feature>
<evidence type="ECO:0000313" key="13">
    <source>
        <dbReference type="Proteomes" id="UP000250928"/>
    </source>
</evidence>
<evidence type="ECO:0000313" key="12">
    <source>
        <dbReference type="EMBL" id="PUD99978.1"/>
    </source>
</evidence>
<comment type="subcellular location">
    <subcellularLocation>
        <location evidence="1">Periplasm</location>
    </subcellularLocation>
</comment>
<dbReference type="EMBL" id="PQCO01000239">
    <property type="protein sequence ID" value="PUD99978.1"/>
    <property type="molecule type" value="Genomic_DNA"/>
</dbReference>
<evidence type="ECO:0000256" key="7">
    <source>
        <dbReference type="ARBA" id="ARBA00023004"/>
    </source>
</evidence>
<dbReference type="PANTHER" id="PTHR33751">
    <property type="entry name" value="CBB3-TYPE CYTOCHROME C OXIDASE SUBUNIT FIXP"/>
    <property type="match status" value="1"/>
</dbReference>
<evidence type="ECO:0000256" key="3">
    <source>
        <dbReference type="ARBA" id="ARBA00022617"/>
    </source>
</evidence>
<dbReference type="GO" id="GO:0005506">
    <property type="term" value="F:iron ion binding"/>
    <property type="evidence" value="ECO:0007669"/>
    <property type="project" value="InterPro"/>
</dbReference>
<dbReference type="InterPro" id="IPR050597">
    <property type="entry name" value="Cytochrome_c_Oxidase_Subunit"/>
</dbReference>
<evidence type="ECO:0000256" key="8">
    <source>
        <dbReference type="PIRSR" id="PIRSR000005-1"/>
    </source>
</evidence>
<dbReference type="InterPro" id="IPR024167">
    <property type="entry name" value="Cytochrome_c4-like"/>
</dbReference>
<evidence type="ECO:0000256" key="6">
    <source>
        <dbReference type="ARBA" id="ARBA00022982"/>
    </source>
</evidence>
<keyword evidence="6" id="KW-0249">Electron transport</keyword>
<dbReference type="Proteomes" id="UP000250928">
    <property type="component" value="Unassembled WGS sequence"/>
</dbReference>
<feature type="binding site" description="covalent" evidence="8">
    <location>
        <position position="47"/>
    </location>
    <ligand>
        <name>heme c</name>
        <dbReference type="ChEBI" id="CHEBI:61717"/>
        <label>1</label>
    </ligand>
</feature>
<keyword evidence="10" id="KW-0732">Signal</keyword>